<sequence length="179" mass="19038">MNATATIARLRALIDHPRTGAEERAAARRMLDRLLAKQPGTAAGRPGPRRTGLGRHVRIEHVVDAIRIDLALARTTAAAPRSAQPLADGHGVVVRDPIRDAPEGIVFDVTADGEFAVVVTIDGVPPDWGWDEGVGTVSPRLQGLADRVAEVVNGYGDAGPDGSPRFFGRVRVPGHTLVW</sequence>
<evidence type="ECO:0000256" key="1">
    <source>
        <dbReference type="SAM" id="MobiDB-lite"/>
    </source>
</evidence>
<feature type="region of interest" description="Disordered" evidence="1">
    <location>
        <begin position="35"/>
        <end position="54"/>
    </location>
</feature>
<dbReference type="EMBL" id="JBHUFB010000022">
    <property type="protein sequence ID" value="MFD1815873.1"/>
    <property type="molecule type" value="Genomic_DNA"/>
</dbReference>
<feature type="compositionally biased region" description="Low complexity" evidence="1">
    <location>
        <begin position="39"/>
        <end position="51"/>
    </location>
</feature>
<gene>
    <name evidence="2" type="ORF">ACFSJG_26960</name>
</gene>
<evidence type="ECO:0000313" key="2">
    <source>
        <dbReference type="EMBL" id="MFD1815873.1"/>
    </source>
</evidence>
<comment type="caution">
    <text evidence="2">The sequence shown here is derived from an EMBL/GenBank/DDBJ whole genome shotgun (WGS) entry which is preliminary data.</text>
</comment>
<protein>
    <submittedName>
        <fullName evidence="2">Uncharacterized protein</fullName>
    </submittedName>
</protein>
<proteinExistence type="predicted"/>
<reference evidence="3" key="1">
    <citation type="journal article" date="2019" name="Int. J. Syst. Evol. Microbiol.">
        <title>The Global Catalogue of Microorganisms (GCM) 10K type strain sequencing project: providing services to taxonomists for standard genome sequencing and annotation.</title>
        <authorList>
            <consortium name="The Broad Institute Genomics Platform"/>
            <consortium name="The Broad Institute Genome Sequencing Center for Infectious Disease"/>
            <person name="Wu L."/>
            <person name="Ma J."/>
        </authorList>
    </citation>
    <scope>NUCLEOTIDE SEQUENCE [LARGE SCALE GENOMIC DNA]</scope>
    <source>
        <strain evidence="3">DT72</strain>
    </source>
</reference>
<organism evidence="2 3">
    <name type="scientific">Rhodococcus gannanensis</name>
    <dbReference type="NCBI Taxonomy" id="1960308"/>
    <lineage>
        <taxon>Bacteria</taxon>
        <taxon>Bacillati</taxon>
        <taxon>Actinomycetota</taxon>
        <taxon>Actinomycetes</taxon>
        <taxon>Mycobacteriales</taxon>
        <taxon>Nocardiaceae</taxon>
        <taxon>Rhodococcus</taxon>
    </lineage>
</organism>
<evidence type="ECO:0000313" key="3">
    <source>
        <dbReference type="Proteomes" id="UP001597286"/>
    </source>
</evidence>
<name>A0ABW4PBI8_9NOCA</name>
<accession>A0ABW4PBI8</accession>
<dbReference type="Proteomes" id="UP001597286">
    <property type="component" value="Unassembled WGS sequence"/>
</dbReference>
<keyword evidence="3" id="KW-1185">Reference proteome</keyword>
<dbReference type="RefSeq" id="WP_378488318.1">
    <property type="nucleotide sequence ID" value="NZ_JBHUFB010000022.1"/>
</dbReference>